<proteinExistence type="predicted"/>
<reference evidence="2 3" key="1">
    <citation type="submission" date="2018-09" db="EMBL/GenBank/DDBJ databases">
        <title>Novel species of Cryobacterium.</title>
        <authorList>
            <person name="Liu Q."/>
            <person name="Xin Y.-H."/>
        </authorList>
    </citation>
    <scope>NUCLEOTIDE SEQUENCE [LARGE SCALE GENOMIC DNA]</scope>
    <source>
        <strain evidence="2 3">Hh39</strain>
    </source>
</reference>
<gene>
    <name evidence="2" type="ORF">D6T64_05630</name>
</gene>
<sequence>MVRTARVQVSDQNIKLKSGSLTKKLSGGLPVSEGAPVAEFGTKQDKKTTYARKSKGGGSHQVTRRTRHAFKPLNRKGYVVYPAAAEMIPRIASLWVQTTIRTFYEALERK</sequence>
<organism evidence="2 3">
    <name type="scientific">Cryobacterium melibiosiphilum</name>
    <dbReference type="NCBI Taxonomy" id="995039"/>
    <lineage>
        <taxon>Bacteria</taxon>
        <taxon>Bacillati</taxon>
        <taxon>Actinomycetota</taxon>
        <taxon>Actinomycetes</taxon>
        <taxon>Micrococcales</taxon>
        <taxon>Microbacteriaceae</taxon>
        <taxon>Cryobacterium</taxon>
    </lineage>
</organism>
<protein>
    <submittedName>
        <fullName evidence="2">Uncharacterized protein</fullName>
    </submittedName>
</protein>
<dbReference type="EMBL" id="QZVS01000068">
    <property type="protein sequence ID" value="RJT89815.1"/>
    <property type="molecule type" value="Genomic_DNA"/>
</dbReference>
<name>A0A3A5MLB5_9MICO</name>
<dbReference type="AlphaFoldDB" id="A0A3A5MLB5"/>
<keyword evidence="3" id="KW-1185">Reference proteome</keyword>
<evidence type="ECO:0000313" key="2">
    <source>
        <dbReference type="EMBL" id="RJT89815.1"/>
    </source>
</evidence>
<dbReference type="Proteomes" id="UP000272015">
    <property type="component" value="Unassembled WGS sequence"/>
</dbReference>
<accession>A0A3A5MLB5</accession>
<evidence type="ECO:0000313" key="3">
    <source>
        <dbReference type="Proteomes" id="UP000272015"/>
    </source>
</evidence>
<evidence type="ECO:0000256" key="1">
    <source>
        <dbReference type="SAM" id="MobiDB-lite"/>
    </source>
</evidence>
<comment type="caution">
    <text evidence="2">The sequence shown here is derived from an EMBL/GenBank/DDBJ whole genome shotgun (WGS) entry which is preliminary data.</text>
</comment>
<feature type="region of interest" description="Disordered" evidence="1">
    <location>
        <begin position="43"/>
        <end position="64"/>
    </location>
</feature>